<dbReference type="GO" id="GO:0016763">
    <property type="term" value="F:pentosyltransferase activity"/>
    <property type="evidence" value="ECO:0007669"/>
    <property type="project" value="TreeGrafter"/>
</dbReference>
<evidence type="ECO:0000256" key="1">
    <source>
        <dbReference type="ARBA" id="ARBA00004651"/>
    </source>
</evidence>
<feature type="transmembrane region" description="Helical" evidence="8">
    <location>
        <begin position="155"/>
        <end position="182"/>
    </location>
</feature>
<feature type="transmembrane region" description="Helical" evidence="8">
    <location>
        <begin position="320"/>
        <end position="344"/>
    </location>
</feature>
<evidence type="ECO:0000256" key="7">
    <source>
        <dbReference type="ARBA" id="ARBA00023136"/>
    </source>
</evidence>
<keyword evidence="5 8" id="KW-0812">Transmembrane</keyword>
<keyword evidence="6 8" id="KW-1133">Transmembrane helix</keyword>
<evidence type="ECO:0000256" key="8">
    <source>
        <dbReference type="SAM" id="Phobius"/>
    </source>
</evidence>
<keyword evidence="3" id="KW-0328">Glycosyltransferase</keyword>
<protein>
    <submittedName>
        <fullName evidence="9">Uncharacterized protein</fullName>
    </submittedName>
</protein>
<dbReference type="InterPro" id="IPR050297">
    <property type="entry name" value="LipidA_mod_glycosyltrf_83"/>
</dbReference>
<comment type="caution">
    <text evidence="9">The sequence shown here is derived from an EMBL/GenBank/DDBJ whole genome shotgun (WGS) entry which is preliminary data.</text>
</comment>
<feature type="transmembrane region" description="Helical" evidence="8">
    <location>
        <begin position="194"/>
        <end position="213"/>
    </location>
</feature>
<evidence type="ECO:0000256" key="6">
    <source>
        <dbReference type="ARBA" id="ARBA00022989"/>
    </source>
</evidence>
<feature type="transmembrane region" description="Helical" evidence="8">
    <location>
        <begin position="389"/>
        <end position="409"/>
    </location>
</feature>
<name>A0A6M0SVW3_CLOBO</name>
<keyword evidence="2" id="KW-1003">Cell membrane</keyword>
<feature type="transmembrane region" description="Helical" evidence="8">
    <location>
        <begin position="365"/>
        <end position="383"/>
    </location>
</feature>
<sequence>MKVESLKKGFYYKIILILGLVTSILWVIFVDTKPFSDFKYYYDVAVDIANGLPWGDTYTSIGYSIVLGGIFKLFGASLINAKIFNLILTLISNVCFLSILDKLDINEKERKIIFSLFVFMPNNIFYNSILANEILFTTILLMITNIYFSKVKYKYAYIGALTGINTMIKPFFIVFAFAVFLVDLLKEKKISKSIQNSLIVLVTCILMISPWIYRNTKLVGQFTYISNNGGIVLYINNNSQNKLGRWMPAGHVENSLVKTEEYKKANMTEKNKMLSNAAKKWIKSHPIGFIQLGFKRLFSTYLVGDDILYGVNGSGLSYNMKLMLCIITNLIRAIIFIPAIIYIINYSKLILKSISSKKTDTLNKFNIYSVVLFFMFTTIYFVTEGQGRYAFPEIFIMIYCFSKFVKGFILKRKSYAYDKESPKKSMV</sequence>
<keyword evidence="4" id="KW-0808">Transferase</keyword>
<feature type="transmembrane region" description="Helical" evidence="8">
    <location>
        <begin position="12"/>
        <end position="30"/>
    </location>
</feature>
<reference evidence="9 10" key="1">
    <citation type="submission" date="2019-02" db="EMBL/GenBank/DDBJ databases">
        <title>Genome sequencing of Clostridium botulinum clinical isolates.</title>
        <authorList>
            <person name="Brunt J."/>
            <person name="Van Vliet A.H.M."/>
            <person name="Stringer S.C."/>
            <person name="Grant K.A."/>
            <person name="Carter A.C."/>
            <person name="Peck M.W."/>
        </authorList>
    </citation>
    <scope>NUCLEOTIDE SEQUENCE [LARGE SCALE GENOMIC DNA]</scope>
    <source>
        <strain evidence="9 10">R1125/03</strain>
    </source>
</reference>
<dbReference type="GO" id="GO:0005886">
    <property type="term" value="C:plasma membrane"/>
    <property type="evidence" value="ECO:0007669"/>
    <property type="project" value="UniProtKB-SubCell"/>
</dbReference>
<accession>A0A6M0SVW3</accession>
<comment type="subcellular location">
    <subcellularLocation>
        <location evidence="1">Cell membrane</location>
        <topology evidence="1">Multi-pass membrane protein</topology>
    </subcellularLocation>
</comment>
<keyword evidence="7 8" id="KW-0472">Membrane</keyword>
<dbReference type="GO" id="GO:0009103">
    <property type="term" value="P:lipopolysaccharide biosynthetic process"/>
    <property type="evidence" value="ECO:0007669"/>
    <property type="project" value="UniProtKB-ARBA"/>
</dbReference>
<evidence type="ECO:0000256" key="2">
    <source>
        <dbReference type="ARBA" id="ARBA00022475"/>
    </source>
</evidence>
<evidence type="ECO:0000256" key="3">
    <source>
        <dbReference type="ARBA" id="ARBA00022676"/>
    </source>
</evidence>
<evidence type="ECO:0000256" key="5">
    <source>
        <dbReference type="ARBA" id="ARBA00022692"/>
    </source>
</evidence>
<evidence type="ECO:0000313" key="9">
    <source>
        <dbReference type="EMBL" id="NFA59085.1"/>
    </source>
</evidence>
<feature type="transmembrane region" description="Helical" evidence="8">
    <location>
        <begin position="83"/>
        <end position="103"/>
    </location>
</feature>
<dbReference type="EMBL" id="SGJP01000002">
    <property type="protein sequence ID" value="NFA59085.1"/>
    <property type="molecule type" value="Genomic_DNA"/>
</dbReference>
<dbReference type="PANTHER" id="PTHR33908">
    <property type="entry name" value="MANNOSYLTRANSFERASE YKCB-RELATED"/>
    <property type="match status" value="1"/>
</dbReference>
<evidence type="ECO:0000256" key="4">
    <source>
        <dbReference type="ARBA" id="ARBA00022679"/>
    </source>
</evidence>
<dbReference type="Proteomes" id="UP000473089">
    <property type="component" value="Unassembled WGS sequence"/>
</dbReference>
<proteinExistence type="predicted"/>
<gene>
    <name evidence="9" type="ORF">EXM42_01315</name>
</gene>
<feature type="transmembrane region" description="Helical" evidence="8">
    <location>
        <begin position="124"/>
        <end position="149"/>
    </location>
</feature>
<dbReference type="AlphaFoldDB" id="A0A6M0SVW3"/>
<evidence type="ECO:0000313" key="10">
    <source>
        <dbReference type="Proteomes" id="UP000473089"/>
    </source>
</evidence>
<dbReference type="PANTHER" id="PTHR33908:SF11">
    <property type="entry name" value="MEMBRANE PROTEIN"/>
    <property type="match status" value="1"/>
</dbReference>
<organism evidence="9 10">
    <name type="scientific">Clostridium botulinum</name>
    <dbReference type="NCBI Taxonomy" id="1491"/>
    <lineage>
        <taxon>Bacteria</taxon>
        <taxon>Bacillati</taxon>
        <taxon>Bacillota</taxon>
        <taxon>Clostridia</taxon>
        <taxon>Eubacteriales</taxon>
        <taxon>Clostridiaceae</taxon>
        <taxon>Clostridium</taxon>
    </lineage>
</organism>